<protein>
    <submittedName>
        <fullName evidence="1">Uncharacterized protein</fullName>
    </submittedName>
</protein>
<dbReference type="GeneID" id="94170458"/>
<organism evidence="1 2">
    <name type="scientific">Leishmania enriettii</name>
    <dbReference type="NCBI Taxonomy" id="5663"/>
    <lineage>
        <taxon>Eukaryota</taxon>
        <taxon>Discoba</taxon>
        <taxon>Euglenozoa</taxon>
        <taxon>Kinetoplastea</taxon>
        <taxon>Metakinetoplastina</taxon>
        <taxon>Trypanosomatida</taxon>
        <taxon>Trypanosomatidae</taxon>
        <taxon>Leishmaniinae</taxon>
        <taxon>Leishmania</taxon>
    </lineage>
</organism>
<evidence type="ECO:0000313" key="1">
    <source>
        <dbReference type="EMBL" id="KAG5473292.1"/>
    </source>
</evidence>
<dbReference type="RefSeq" id="XP_067691051.1">
    <property type="nucleotide sequence ID" value="XM_067834948.1"/>
</dbReference>
<name>A0A836G1H2_LEIEN</name>
<accession>A0A836G1H2</accession>
<dbReference type="KEGG" id="lenr:94170458"/>
<reference evidence="1 2" key="1">
    <citation type="submission" date="2021-02" db="EMBL/GenBank/DDBJ databases">
        <title>Leishmania (Mundinia) enrietti genome sequencing and assembly.</title>
        <authorList>
            <person name="Almutairi H."/>
            <person name="Gatherer D."/>
        </authorList>
    </citation>
    <scope>NUCLEOTIDE SEQUENCE [LARGE SCALE GENOMIC DNA]</scope>
    <source>
        <strain evidence="1">CUR178</strain>
    </source>
</reference>
<sequence length="206" mass="22592">MAASLSPSRSACSTPFHTSPVNAVEDFRGSDRPLLSLIALCAAQSTIARSAEVVLDALLTPITTPSSLSVSPTPAANGGNGADRLSDRYPEVRVLLHLHHLRRALRDLQECPPHARRTFFSLIQEHLTALAAVLPDPLFTAIASVLQRFLAMNTDEALAKDRCHVLEVQLMHIVEATQTELLRATERLRVRAGVVTLRFHHDIPYL</sequence>
<proteinExistence type="predicted"/>
<dbReference type="OrthoDB" id="272849at2759"/>
<dbReference type="AlphaFoldDB" id="A0A836G1H2"/>
<gene>
    <name evidence="1" type="ORF">CUR178_03212</name>
</gene>
<dbReference type="EMBL" id="JAFHKP010000030">
    <property type="protein sequence ID" value="KAG5473292.1"/>
    <property type="molecule type" value="Genomic_DNA"/>
</dbReference>
<dbReference type="Proteomes" id="UP000674179">
    <property type="component" value="Chromosome 30"/>
</dbReference>
<keyword evidence="2" id="KW-1185">Reference proteome</keyword>
<comment type="caution">
    <text evidence="1">The sequence shown here is derived from an EMBL/GenBank/DDBJ whole genome shotgun (WGS) entry which is preliminary data.</text>
</comment>
<evidence type="ECO:0000313" key="2">
    <source>
        <dbReference type="Proteomes" id="UP000674179"/>
    </source>
</evidence>